<dbReference type="AlphaFoldDB" id="B8DMZ3"/>
<evidence type="ECO:0000256" key="1">
    <source>
        <dbReference type="SAM" id="MobiDB-lite"/>
    </source>
</evidence>
<dbReference type="STRING" id="883.DvMF_2493"/>
<feature type="compositionally biased region" description="Basic and acidic residues" evidence="1">
    <location>
        <begin position="25"/>
        <end position="42"/>
    </location>
</feature>
<organism evidence="2">
    <name type="scientific">Nitratidesulfovibrio vulgaris (strain DSM 19637 / Miyazaki F)</name>
    <name type="common">Desulfovibrio vulgaris</name>
    <dbReference type="NCBI Taxonomy" id="883"/>
    <lineage>
        <taxon>Bacteria</taxon>
        <taxon>Pseudomonadati</taxon>
        <taxon>Thermodesulfobacteriota</taxon>
        <taxon>Desulfovibrionia</taxon>
        <taxon>Desulfovibrionales</taxon>
        <taxon>Desulfovibrionaceae</taxon>
        <taxon>Nitratidesulfovibrio</taxon>
    </lineage>
</organism>
<dbReference type="KEGG" id="dvm:DvMF_2493"/>
<name>B8DMZ3_NITV9</name>
<evidence type="ECO:0000313" key="2">
    <source>
        <dbReference type="EMBL" id="ACL09433.1"/>
    </source>
</evidence>
<dbReference type="EMBL" id="CP001197">
    <property type="protein sequence ID" value="ACL09433.1"/>
    <property type="molecule type" value="Genomic_DNA"/>
</dbReference>
<accession>B8DMZ3</accession>
<feature type="compositionally biased region" description="Basic residues" evidence="1">
    <location>
        <begin position="1"/>
        <end position="10"/>
    </location>
</feature>
<dbReference type="OrthoDB" id="5460446at2"/>
<sequence>MLSSQRRKRLPPAPDDATLRAALRRTAEREQADDKGTADDPRTGPACSLMPGIPHGTLLCELPPRDVPVVLCWDDC</sequence>
<gene>
    <name evidence="2" type="ordered locus">DvMF_2493</name>
</gene>
<feature type="region of interest" description="Disordered" evidence="1">
    <location>
        <begin position="1"/>
        <end position="47"/>
    </location>
</feature>
<proteinExistence type="predicted"/>
<protein>
    <submittedName>
        <fullName evidence="2">Uncharacterized protein</fullName>
    </submittedName>
</protein>
<reference evidence="2" key="1">
    <citation type="submission" date="2008-10" db="EMBL/GenBank/DDBJ databases">
        <title>Complete sequence of Desulfovibrio vulgaris str. 'Miyazaki F'.</title>
        <authorList>
            <person name="Lucas S."/>
            <person name="Copeland A."/>
            <person name="Lapidus A."/>
            <person name="Glavina del Rio T."/>
            <person name="Dalin E."/>
            <person name="Tice H."/>
            <person name="Bruce D."/>
            <person name="Goodwin L."/>
            <person name="Pitluck S."/>
            <person name="Sims D."/>
            <person name="Brettin T."/>
            <person name="Detter J.C."/>
            <person name="Han C."/>
            <person name="Larimer F."/>
            <person name="Land M."/>
            <person name="Hauser L."/>
            <person name="Kyrpides N."/>
            <person name="Mikhailova N."/>
            <person name="Hazen T.C."/>
            <person name="Richardson P."/>
        </authorList>
    </citation>
    <scope>NUCLEOTIDE SEQUENCE</scope>
    <source>
        <strain evidence="2">Miyazaki F</strain>
    </source>
</reference>
<dbReference type="HOGENOM" id="CLU_2648652_0_0_7"/>